<keyword evidence="2" id="KW-1185">Reference proteome</keyword>
<dbReference type="AlphaFoldDB" id="A0A9Q0QUJ8"/>
<reference evidence="1" key="1">
    <citation type="journal article" date="2023" name="Plant J.">
        <title>The genome of the king protea, Protea cynaroides.</title>
        <authorList>
            <person name="Chang J."/>
            <person name="Duong T.A."/>
            <person name="Schoeman C."/>
            <person name="Ma X."/>
            <person name="Roodt D."/>
            <person name="Barker N."/>
            <person name="Li Z."/>
            <person name="Van de Peer Y."/>
            <person name="Mizrachi E."/>
        </authorList>
    </citation>
    <scope>NUCLEOTIDE SEQUENCE</scope>
    <source>
        <tissue evidence="1">Young leaves</tissue>
    </source>
</reference>
<dbReference type="Proteomes" id="UP001141806">
    <property type="component" value="Unassembled WGS sequence"/>
</dbReference>
<organism evidence="1 2">
    <name type="scientific">Protea cynaroides</name>
    <dbReference type="NCBI Taxonomy" id="273540"/>
    <lineage>
        <taxon>Eukaryota</taxon>
        <taxon>Viridiplantae</taxon>
        <taxon>Streptophyta</taxon>
        <taxon>Embryophyta</taxon>
        <taxon>Tracheophyta</taxon>
        <taxon>Spermatophyta</taxon>
        <taxon>Magnoliopsida</taxon>
        <taxon>Proteales</taxon>
        <taxon>Proteaceae</taxon>
        <taxon>Protea</taxon>
    </lineage>
</organism>
<protein>
    <submittedName>
        <fullName evidence="1">Uncharacterized protein</fullName>
    </submittedName>
</protein>
<dbReference type="EMBL" id="JAMYWD010000005">
    <property type="protein sequence ID" value="KAJ4972345.1"/>
    <property type="molecule type" value="Genomic_DNA"/>
</dbReference>
<evidence type="ECO:0000313" key="2">
    <source>
        <dbReference type="Proteomes" id="UP001141806"/>
    </source>
</evidence>
<gene>
    <name evidence="1" type="ORF">NE237_005444</name>
</gene>
<sequence length="120" mass="13835">MILVKISIGRRAILCFCCFDELVGRSRVGIYSGSFSNSILGGIIGAIGRIQRFIYGHKDRSASYDLFHCQSSIYAYRRWTSSNCCRYGLSSNNREVRLWSLRYMVNDVQSRRTVEDILFI</sequence>
<accession>A0A9Q0QUJ8</accession>
<comment type="caution">
    <text evidence="1">The sequence shown here is derived from an EMBL/GenBank/DDBJ whole genome shotgun (WGS) entry which is preliminary data.</text>
</comment>
<name>A0A9Q0QUJ8_9MAGN</name>
<proteinExistence type="predicted"/>
<evidence type="ECO:0000313" key="1">
    <source>
        <dbReference type="EMBL" id="KAJ4972345.1"/>
    </source>
</evidence>